<name>A0ABT8CRS5_9FLAO</name>
<reference evidence="3" key="2">
    <citation type="journal article" date="2019" name="Int. J. Syst. Evol. Microbiol.">
        <title>The Global Catalogue of Microorganisms (GCM) 10K type strain sequencing project: providing services to taxonomists for standard genome sequencing and annotation.</title>
        <authorList>
            <consortium name="The Broad Institute Genomics Platform"/>
            <consortium name="The Broad Institute Genome Sequencing Center for Infectious Disease"/>
            <person name="Wu L."/>
            <person name="Ma J."/>
        </authorList>
    </citation>
    <scope>NUCLEOTIDE SEQUENCE [LARGE SCALE GENOMIC DNA]</scope>
    <source>
        <strain evidence="3">CECT 7184</strain>
    </source>
</reference>
<protein>
    <recommendedName>
        <fullName evidence="4">Lipocalin-like domain-containing protein</fullName>
    </recommendedName>
</protein>
<evidence type="ECO:0000313" key="1">
    <source>
        <dbReference type="EMBL" id="MDN3706302.1"/>
    </source>
</evidence>
<gene>
    <name evidence="1" type="ORF">QW060_04085</name>
    <name evidence="2" type="ORF">QW060_23085</name>
</gene>
<reference evidence="1" key="1">
    <citation type="journal article" date="2014" name="Int. J. Syst. Evol. Microbiol.">
        <title>Complete genome of a new Firmicutes species belonging to the dominant human colonic microbiota ('Ruminococcus bicirculans') reveals two chromosomes and a selective capacity to utilize plant glucans.</title>
        <authorList>
            <consortium name="NISC Comparative Sequencing Program"/>
            <person name="Wegmann U."/>
            <person name="Louis P."/>
            <person name="Goesmann A."/>
            <person name="Henrissat B."/>
            <person name="Duncan S.H."/>
            <person name="Flint H.J."/>
        </authorList>
    </citation>
    <scope>NUCLEOTIDE SEQUENCE</scope>
    <source>
        <strain evidence="1">CECT 7184</strain>
    </source>
</reference>
<dbReference type="EMBL" id="JAUFQU010000001">
    <property type="protein sequence ID" value="MDN3706302.1"/>
    <property type="molecule type" value="Genomic_DNA"/>
</dbReference>
<evidence type="ECO:0008006" key="4">
    <source>
        <dbReference type="Google" id="ProtNLM"/>
    </source>
</evidence>
<comment type="caution">
    <text evidence="1">The sequence shown here is derived from an EMBL/GenBank/DDBJ whole genome shotgun (WGS) entry which is preliminary data.</text>
</comment>
<sequence length="156" mass="17564">MKKALFILSFIAVGFVSCDKSDDNTTDSQSKLVGKWKVTSHTYSATVNNQPIPDEDIDLGNINGTIFEFKANNQMSVTLLDEDTNQWVTTQGTYVYNPSENKITTTQTEPGTTNTYTEVMYIRDLNATVFNFRMTQEETEGTNVYKLVLDANCTKQ</sequence>
<dbReference type="RefSeq" id="WP_290362382.1">
    <property type="nucleotide sequence ID" value="NZ_JAUFQU010000001.1"/>
</dbReference>
<evidence type="ECO:0000313" key="2">
    <source>
        <dbReference type="EMBL" id="MDN3709823.1"/>
    </source>
</evidence>
<dbReference type="EMBL" id="JAUFQU010000061">
    <property type="protein sequence ID" value="MDN3709823.1"/>
    <property type="molecule type" value="Genomic_DNA"/>
</dbReference>
<dbReference type="PROSITE" id="PS51257">
    <property type="entry name" value="PROKAR_LIPOPROTEIN"/>
    <property type="match status" value="1"/>
</dbReference>
<keyword evidence="3" id="KW-1185">Reference proteome</keyword>
<reference evidence="1" key="3">
    <citation type="submission" date="2023-06" db="EMBL/GenBank/DDBJ databases">
        <authorList>
            <person name="Lucena T."/>
            <person name="Sun Q."/>
        </authorList>
    </citation>
    <scope>NUCLEOTIDE SEQUENCE</scope>
    <source>
        <strain evidence="1">CECT 7184</strain>
    </source>
</reference>
<dbReference type="Proteomes" id="UP001242368">
    <property type="component" value="Unassembled WGS sequence"/>
</dbReference>
<organism evidence="1 3">
    <name type="scientific">Paenimyroides ceti</name>
    <dbReference type="NCBI Taxonomy" id="395087"/>
    <lineage>
        <taxon>Bacteria</taxon>
        <taxon>Pseudomonadati</taxon>
        <taxon>Bacteroidota</taxon>
        <taxon>Flavobacteriia</taxon>
        <taxon>Flavobacteriales</taxon>
        <taxon>Flavobacteriaceae</taxon>
        <taxon>Paenimyroides</taxon>
    </lineage>
</organism>
<proteinExistence type="predicted"/>
<accession>A0ABT8CRS5</accession>
<evidence type="ECO:0000313" key="3">
    <source>
        <dbReference type="Proteomes" id="UP001242368"/>
    </source>
</evidence>